<evidence type="ECO:0000313" key="1">
    <source>
        <dbReference type="EMBL" id="MDY0404922.1"/>
    </source>
</evidence>
<accession>A0ABU5CGC1</accession>
<gene>
    <name evidence="1" type="ORF">P5G51_005480</name>
</gene>
<keyword evidence="2" id="KW-1185">Reference proteome</keyword>
<proteinExistence type="predicted"/>
<dbReference type="Proteomes" id="UP001228376">
    <property type="component" value="Unassembled WGS sequence"/>
</dbReference>
<dbReference type="RefSeq" id="WP_320384359.1">
    <property type="nucleotide sequence ID" value="NZ_JAROCA020000001.1"/>
</dbReference>
<name>A0ABU5CGC1_9BACI</name>
<evidence type="ECO:0000313" key="2">
    <source>
        <dbReference type="Proteomes" id="UP001228376"/>
    </source>
</evidence>
<sequence length="62" mass="6236">MGIVATSVAGPKGVGPLTKSGAASAKSGVAAAKTGVKQAVNYAKKQIFPDFFLTINNINLSE</sequence>
<protein>
    <submittedName>
        <fullName evidence="1">Uncharacterized protein</fullName>
    </submittedName>
</protein>
<organism evidence="1 2">
    <name type="scientific">Tigheibacillus jepli</name>
    <dbReference type="NCBI Taxonomy" id="3035914"/>
    <lineage>
        <taxon>Bacteria</taxon>
        <taxon>Bacillati</taxon>
        <taxon>Bacillota</taxon>
        <taxon>Bacilli</taxon>
        <taxon>Bacillales</taxon>
        <taxon>Bacillaceae</taxon>
        <taxon>Tigheibacillus</taxon>
    </lineage>
</organism>
<dbReference type="EMBL" id="JAROCA020000001">
    <property type="protein sequence ID" value="MDY0404922.1"/>
    <property type="molecule type" value="Genomic_DNA"/>
</dbReference>
<comment type="caution">
    <text evidence="1">The sequence shown here is derived from an EMBL/GenBank/DDBJ whole genome shotgun (WGS) entry which is preliminary data.</text>
</comment>
<reference evidence="1 2" key="1">
    <citation type="submission" date="2023-10" db="EMBL/GenBank/DDBJ databases">
        <title>179-bfca-hs.</title>
        <authorList>
            <person name="Miliotis G."/>
            <person name="Sengupta P."/>
            <person name="Hameed A."/>
            <person name="Chuvochina M."/>
            <person name="Mcdonagh F."/>
            <person name="Simpson A.C."/>
            <person name="Singh N.K."/>
            <person name="Rekha P.D."/>
            <person name="Raman K."/>
            <person name="Hugenholtz P."/>
            <person name="Venkateswaran K."/>
        </authorList>
    </citation>
    <scope>NUCLEOTIDE SEQUENCE [LARGE SCALE GENOMIC DNA]</scope>
    <source>
        <strain evidence="1 2">179-BFC-A-HS</strain>
    </source>
</reference>